<feature type="domain" description="Hemimethylated DNA-binding" evidence="1">
    <location>
        <begin position="465"/>
        <end position="556"/>
    </location>
</feature>
<sequence length="615" mass="69087">MIPPLPLDCLICILKQLPCSRDSDGEESVKTIVRCSAANALFQEAAALPILWQRHYQARYLYANDTEEVQRKADTGGNWRLVYFARRRIDKQVLMHLDAIVSQRVGRYMHAKSVAQYLFDVWDVLEIESAGSEHLRIYENDMVPSLSATRVYWASALLSSISRMYAVEFWGRCLRSDSSVPDSYVPAFSAQSSFFGKHPDLMHTLLTDLNSRCRDHLIRLKFPLSPDDPTYDLKKLCVLICEFMASEGHGPVQPHNFHDIHNHFPHFYLTSHKRSIPISLVHIFVSIARSLKVNALPVNFPVRVLVHISTPKAEDDDFYVDIYGASSKVIVSLREDIPALLARQGIVPNDMMRYISPETNAGPMLLRSVRNVTMSPINTSLSFFQPVVLLAYTVSLLMTRDERVVLQLLDHAEPLDCATFISESLIPCLEGADETQDALSKACLHVLDDEALDAKVIRLRSAENIVQYFVGMLFMHKRYPYKAVIIGWDVTTEEWITEMRVDELPRGRAQPFYSVVCDDSSRRYVAEDNIQPLLAPSDEFLAEMCRIITLPKFFTGVLKTKEALPLGSGGGGTVGDDIDASKQPSSGAKARFALSPELSAAYPEDEAIGEALLIG</sequence>
<proteinExistence type="predicted"/>
<organism evidence="2 3">
    <name type="scientific">Rhodocollybia butyracea</name>
    <dbReference type="NCBI Taxonomy" id="206335"/>
    <lineage>
        <taxon>Eukaryota</taxon>
        <taxon>Fungi</taxon>
        <taxon>Dikarya</taxon>
        <taxon>Basidiomycota</taxon>
        <taxon>Agaricomycotina</taxon>
        <taxon>Agaricomycetes</taxon>
        <taxon>Agaricomycetidae</taxon>
        <taxon>Agaricales</taxon>
        <taxon>Marasmiineae</taxon>
        <taxon>Omphalotaceae</taxon>
        <taxon>Rhodocollybia</taxon>
    </lineage>
</organism>
<dbReference type="GO" id="GO:0003677">
    <property type="term" value="F:DNA binding"/>
    <property type="evidence" value="ECO:0007669"/>
    <property type="project" value="InterPro"/>
</dbReference>
<dbReference type="PANTHER" id="PTHR31350">
    <property type="entry name" value="SI:DKEY-261L7.2"/>
    <property type="match status" value="1"/>
</dbReference>
<dbReference type="PANTHER" id="PTHR31350:SF27">
    <property type="entry name" value="HEMIMETHYLATED DNA-BINDING DOMAIN-CONTAINING PROTEIN"/>
    <property type="match status" value="1"/>
</dbReference>
<dbReference type="InterPro" id="IPR032698">
    <property type="entry name" value="SirB1_N"/>
</dbReference>
<protein>
    <recommendedName>
        <fullName evidence="1">Hemimethylated DNA-binding domain-containing protein</fullName>
    </recommendedName>
</protein>
<evidence type="ECO:0000313" key="2">
    <source>
        <dbReference type="EMBL" id="KAF9074819.1"/>
    </source>
</evidence>
<dbReference type="Gene3D" id="2.30.30.390">
    <property type="entry name" value="Hemimethylated DNA-binding domain"/>
    <property type="match status" value="1"/>
</dbReference>
<dbReference type="NCBIfam" id="TIGR02097">
    <property type="entry name" value="yccV"/>
    <property type="match status" value="1"/>
</dbReference>
<reference evidence="2" key="1">
    <citation type="submission" date="2020-11" db="EMBL/GenBank/DDBJ databases">
        <authorList>
            <consortium name="DOE Joint Genome Institute"/>
            <person name="Ahrendt S."/>
            <person name="Riley R."/>
            <person name="Andreopoulos W."/>
            <person name="Labutti K."/>
            <person name="Pangilinan J."/>
            <person name="Ruiz-Duenas F.J."/>
            <person name="Barrasa J.M."/>
            <person name="Sanchez-Garcia M."/>
            <person name="Camarero S."/>
            <person name="Miyauchi S."/>
            <person name="Serrano A."/>
            <person name="Linde D."/>
            <person name="Babiker R."/>
            <person name="Drula E."/>
            <person name="Ayuso-Fernandez I."/>
            <person name="Pacheco R."/>
            <person name="Padilla G."/>
            <person name="Ferreira P."/>
            <person name="Barriuso J."/>
            <person name="Kellner H."/>
            <person name="Castanera R."/>
            <person name="Alfaro M."/>
            <person name="Ramirez L."/>
            <person name="Pisabarro A.G."/>
            <person name="Kuo A."/>
            <person name="Tritt A."/>
            <person name="Lipzen A."/>
            <person name="He G."/>
            <person name="Yan M."/>
            <person name="Ng V."/>
            <person name="Cullen D."/>
            <person name="Martin F."/>
            <person name="Rosso M.-N."/>
            <person name="Henrissat B."/>
            <person name="Hibbett D."/>
            <person name="Martinez A.T."/>
            <person name="Grigoriev I.V."/>
        </authorList>
    </citation>
    <scope>NUCLEOTIDE SEQUENCE</scope>
    <source>
        <strain evidence="2">AH 40177</strain>
    </source>
</reference>
<dbReference type="Pfam" id="PF13369">
    <property type="entry name" value="Transglut_core2"/>
    <property type="match status" value="1"/>
</dbReference>
<evidence type="ECO:0000313" key="3">
    <source>
        <dbReference type="Proteomes" id="UP000772434"/>
    </source>
</evidence>
<dbReference type="InterPro" id="IPR036623">
    <property type="entry name" value="Hemimethylated_DNA-bd_sf"/>
</dbReference>
<dbReference type="InterPro" id="IPR011722">
    <property type="entry name" value="Hemimethylated_DNA-bd_dom"/>
</dbReference>
<dbReference type="SUPFAM" id="SSF141255">
    <property type="entry name" value="YccV-like"/>
    <property type="match status" value="1"/>
</dbReference>
<accession>A0A9P5PYA7</accession>
<dbReference type="Pfam" id="PF08755">
    <property type="entry name" value="YccV-like"/>
    <property type="match status" value="1"/>
</dbReference>
<dbReference type="Proteomes" id="UP000772434">
    <property type="component" value="Unassembled WGS sequence"/>
</dbReference>
<keyword evidence="3" id="KW-1185">Reference proteome</keyword>
<dbReference type="InterPro" id="IPR036047">
    <property type="entry name" value="F-box-like_dom_sf"/>
</dbReference>
<dbReference type="SMART" id="SM00992">
    <property type="entry name" value="YccV-like"/>
    <property type="match status" value="1"/>
</dbReference>
<dbReference type="AlphaFoldDB" id="A0A9P5PYA7"/>
<dbReference type="OrthoDB" id="28868at2759"/>
<name>A0A9P5PYA7_9AGAR</name>
<evidence type="ECO:0000259" key="1">
    <source>
        <dbReference type="SMART" id="SM00992"/>
    </source>
</evidence>
<gene>
    <name evidence="2" type="ORF">BDP27DRAFT_1213458</name>
</gene>
<dbReference type="EMBL" id="JADNRY010000011">
    <property type="protein sequence ID" value="KAF9074819.1"/>
    <property type="molecule type" value="Genomic_DNA"/>
</dbReference>
<dbReference type="SUPFAM" id="SSF81383">
    <property type="entry name" value="F-box domain"/>
    <property type="match status" value="1"/>
</dbReference>
<comment type="caution">
    <text evidence="2">The sequence shown here is derived from an EMBL/GenBank/DDBJ whole genome shotgun (WGS) entry which is preliminary data.</text>
</comment>